<dbReference type="InterPro" id="IPR017871">
    <property type="entry name" value="ABC_transporter-like_CS"/>
</dbReference>
<dbReference type="PROSITE" id="PS00211">
    <property type="entry name" value="ABC_TRANSPORTER_1"/>
    <property type="match status" value="1"/>
</dbReference>
<proteinExistence type="inferred from homology"/>
<evidence type="ECO:0000256" key="1">
    <source>
        <dbReference type="ARBA" id="ARBA00005417"/>
    </source>
</evidence>
<dbReference type="PROSITE" id="PS50893">
    <property type="entry name" value="ABC_TRANSPORTER_2"/>
    <property type="match status" value="1"/>
</dbReference>
<dbReference type="EMBL" id="CP003179">
    <property type="protein sequence ID" value="AEW04078.1"/>
    <property type="molecule type" value="Genomic_DNA"/>
</dbReference>
<dbReference type="SUPFAM" id="SSF52540">
    <property type="entry name" value="P-loop containing nucleoside triphosphate hydrolases"/>
    <property type="match status" value="1"/>
</dbReference>
<evidence type="ECO:0000256" key="2">
    <source>
        <dbReference type="ARBA" id="ARBA00022448"/>
    </source>
</evidence>
<keyword evidence="7" id="KW-1185">Reference proteome</keyword>
<dbReference type="SMART" id="SM00382">
    <property type="entry name" value="AAA"/>
    <property type="match status" value="1"/>
</dbReference>
<comment type="similarity">
    <text evidence="1">Belongs to the ABC transporter superfamily.</text>
</comment>
<dbReference type="PANTHER" id="PTHR43335:SF4">
    <property type="entry name" value="ABC TRANSPORTER, ATP-BINDING PROTEIN"/>
    <property type="match status" value="1"/>
</dbReference>
<dbReference type="KEGG" id="sap:Sulac_0537"/>
<feature type="domain" description="ABC transporter" evidence="5">
    <location>
        <begin position="15"/>
        <end position="233"/>
    </location>
</feature>
<evidence type="ECO:0000313" key="6">
    <source>
        <dbReference type="EMBL" id="AEW04078.1"/>
    </source>
</evidence>
<dbReference type="Pfam" id="PF00005">
    <property type="entry name" value="ABC_tran"/>
    <property type="match status" value="1"/>
</dbReference>
<keyword evidence="2" id="KW-0813">Transport</keyword>
<accession>G8TZA9</accession>
<evidence type="ECO:0000256" key="3">
    <source>
        <dbReference type="ARBA" id="ARBA00022741"/>
    </source>
</evidence>
<dbReference type="HOGENOM" id="CLU_000604_1_2_9"/>
<name>G8TZA9_SULAD</name>
<dbReference type="InterPro" id="IPR027417">
    <property type="entry name" value="P-loop_NTPase"/>
</dbReference>
<dbReference type="GO" id="GO:0016887">
    <property type="term" value="F:ATP hydrolysis activity"/>
    <property type="evidence" value="ECO:0007669"/>
    <property type="project" value="InterPro"/>
</dbReference>
<sequence>MIDQKEPTPPGVPAIVAQGVTKALGHEVVLANLDLTVHFGEIIGIVGPNGSGKTLLLRLLCGFAYPDAGTIQVDGRDLSRPGWAGHLATNVGVLIETPGFLPYLSGFDNLRLLALIQNRIGPSQIREALERVGLDPHNRRPVRTYSLGMRQRLGIAQAIMEQPRILLLDEPTNGLDPEFTDAFLALMRRLRDGGTAIVWTSHELDEVRSVADRVLTVRQQRLVAVSSGGHILS</sequence>
<dbReference type="Gene3D" id="3.40.50.300">
    <property type="entry name" value="P-loop containing nucleotide triphosphate hydrolases"/>
    <property type="match status" value="1"/>
</dbReference>
<dbReference type="PANTHER" id="PTHR43335">
    <property type="entry name" value="ABC TRANSPORTER, ATP-BINDING PROTEIN"/>
    <property type="match status" value="1"/>
</dbReference>
<dbReference type="PATRIC" id="fig|679936.5.peg.563"/>
<organism evidence="6 7">
    <name type="scientific">Sulfobacillus acidophilus (strain ATCC 700253 / DSM 10332 / NAL)</name>
    <dbReference type="NCBI Taxonomy" id="679936"/>
    <lineage>
        <taxon>Bacteria</taxon>
        <taxon>Bacillati</taxon>
        <taxon>Bacillota</taxon>
        <taxon>Clostridia</taxon>
        <taxon>Eubacteriales</taxon>
        <taxon>Clostridiales Family XVII. Incertae Sedis</taxon>
        <taxon>Sulfobacillus</taxon>
    </lineage>
</organism>
<keyword evidence="6" id="KW-0378">Hydrolase</keyword>
<dbReference type="GO" id="GO:0005524">
    <property type="term" value="F:ATP binding"/>
    <property type="evidence" value="ECO:0007669"/>
    <property type="project" value="UniProtKB-KW"/>
</dbReference>
<evidence type="ECO:0000313" key="7">
    <source>
        <dbReference type="Proteomes" id="UP000005439"/>
    </source>
</evidence>
<keyword evidence="3" id="KW-0547">Nucleotide-binding</keyword>
<dbReference type="InterPro" id="IPR003593">
    <property type="entry name" value="AAA+_ATPase"/>
</dbReference>
<dbReference type="EC" id="3.6.3.17" evidence="6"/>
<dbReference type="InterPro" id="IPR003439">
    <property type="entry name" value="ABC_transporter-like_ATP-bd"/>
</dbReference>
<dbReference type="AlphaFoldDB" id="G8TZA9"/>
<gene>
    <name evidence="6" type="ordered locus">Sulac_0537</name>
</gene>
<dbReference type="Proteomes" id="UP000005439">
    <property type="component" value="Chromosome"/>
</dbReference>
<reference evidence="6 7" key="2">
    <citation type="journal article" date="2012" name="Stand. Genomic Sci.">
        <title>Complete genome sequence of the moderately thermophilic mineral-sulfide-oxidizing firmicute Sulfobacillus acidophilus type strain (NAL(T)).</title>
        <authorList>
            <person name="Anderson I."/>
            <person name="Chertkov O."/>
            <person name="Chen A."/>
            <person name="Saunders E."/>
            <person name="Lapidus A."/>
            <person name="Nolan M."/>
            <person name="Lucas S."/>
            <person name="Hammon N."/>
            <person name="Deshpande S."/>
            <person name="Cheng J.F."/>
            <person name="Han C."/>
            <person name="Tapia R."/>
            <person name="Goodwin L.A."/>
            <person name="Pitluck S."/>
            <person name="Liolios K."/>
            <person name="Pagani I."/>
            <person name="Ivanova N."/>
            <person name="Mikhailova N."/>
            <person name="Pati A."/>
            <person name="Palaniappan K."/>
            <person name="Land M."/>
            <person name="Pan C."/>
            <person name="Rohde M."/>
            <person name="Pukall R."/>
            <person name="Goker M."/>
            <person name="Detter J.C."/>
            <person name="Woyke T."/>
            <person name="Bristow J."/>
            <person name="Eisen J.A."/>
            <person name="Markowitz V."/>
            <person name="Hugenholtz P."/>
            <person name="Kyrpides N.C."/>
            <person name="Klenk H.P."/>
            <person name="Mavromatis K."/>
        </authorList>
    </citation>
    <scope>NUCLEOTIDE SEQUENCE [LARGE SCALE GENOMIC DNA]</scope>
    <source>
        <strain evidence="7">ATCC 700253 / DSM 10332 / NAL</strain>
    </source>
</reference>
<evidence type="ECO:0000259" key="5">
    <source>
        <dbReference type="PROSITE" id="PS50893"/>
    </source>
</evidence>
<evidence type="ECO:0000256" key="4">
    <source>
        <dbReference type="ARBA" id="ARBA00022840"/>
    </source>
</evidence>
<protein>
    <submittedName>
        <fullName evidence="6">Monosaccharide-transporting ATPase</fullName>
        <ecNumber evidence="6">3.6.3.17</ecNumber>
    </submittedName>
</protein>
<reference evidence="7" key="1">
    <citation type="submission" date="2011-12" db="EMBL/GenBank/DDBJ databases">
        <title>The complete genome of chromosome of Sulfobacillus acidophilus DSM 10332.</title>
        <authorList>
            <person name="Lucas S."/>
            <person name="Han J."/>
            <person name="Lapidus A."/>
            <person name="Bruce D."/>
            <person name="Goodwin L."/>
            <person name="Pitluck S."/>
            <person name="Peters L."/>
            <person name="Kyrpides N."/>
            <person name="Mavromatis K."/>
            <person name="Ivanova N."/>
            <person name="Mikhailova N."/>
            <person name="Chertkov O."/>
            <person name="Saunders E."/>
            <person name="Detter J.C."/>
            <person name="Tapia R."/>
            <person name="Han C."/>
            <person name="Land M."/>
            <person name="Hauser L."/>
            <person name="Markowitz V."/>
            <person name="Cheng J.-F."/>
            <person name="Hugenholtz P."/>
            <person name="Woyke T."/>
            <person name="Wu D."/>
            <person name="Pukall R."/>
            <person name="Gehrich-Schroeter G."/>
            <person name="Schneider S."/>
            <person name="Klenk H.-P."/>
            <person name="Eisen J.A."/>
        </authorList>
    </citation>
    <scope>NUCLEOTIDE SEQUENCE [LARGE SCALE GENOMIC DNA]</scope>
    <source>
        <strain evidence="7">ATCC 700253 / DSM 10332 / NAL</strain>
    </source>
</reference>
<keyword evidence="4" id="KW-0067">ATP-binding</keyword>
<dbReference type="STRING" id="679936.Sulac_0537"/>